<accession>A0ABS5RNN4</accession>
<proteinExistence type="predicted"/>
<evidence type="ECO:0000313" key="3">
    <source>
        <dbReference type="EMBL" id="MBS9535923.1"/>
    </source>
</evidence>
<evidence type="ECO:0000256" key="1">
    <source>
        <dbReference type="SAM" id="MobiDB-lite"/>
    </source>
</evidence>
<evidence type="ECO:0000313" key="4">
    <source>
        <dbReference type="Proteomes" id="UP001519535"/>
    </source>
</evidence>
<feature type="region of interest" description="Disordered" evidence="1">
    <location>
        <begin position="201"/>
        <end position="235"/>
    </location>
</feature>
<reference evidence="3 4" key="1">
    <citation type="submission" date="2021-05" db="EMBL/GenBank/DDBJ databases">
        <title>Mycobacterium acidophilum sp. nov., an extremely acid-tolerant member of the genus Mycobacterium.</title>
        <authorList>
            <person name="Xia J."/>
        </authorList>
    </citation>
    <scope>NUCLEOTIDE SEQUENCE [LARGE SCALE GENOMIC DNA]</scope>
    <source>
        <strain evidence="3 4">M1</strain>
    </source>
</reference>
<dbReference type="RefSeq" id="WP_214094772.1">
    <property type="nucleotide sequence ID" value="NZ_JAHCLR010000066.1"/>
</dbReference>
<comment type="caution">
    <text evidence="3">The sequence shown here is derived from an EMBL/GenBank/DDBJ whole genome shotgun (WGS) entry which is preliminary data.</text>
</comment>
<sequence length="260" mass="26952">MQQPAVKERYNRKVAIAFTGGAAALVVAAVLGAMVFYSGEPKPPARAVSVVDPVASPVSASPTVAPPSPSNDRPLPYTADAAGSCLPEAGSTAAQTMSGEDPYAAFVCARGGADGQVINIDLGKTYAVTAISLTPGWIGPDRSGTKQWGQHRVVTTVQYLFNDTNATLVTQETKNVHGEAVQPIRPPALASRVQMLIRQTSRPPIEPESAPTSSPGPLGVLSPPPAFGGFGDGNRNTDPVDATFAISSLKIIGYDPLEHP</sequence>
<dbReference type="Proteomes" id="UP001519535">
    <property type="component" value="Unassembled WGS sequence"/>
</dbReference>
<evidence type="ECO:0008006" key="5">
    <source>
        <dbReference type="Google" id="ProtNLM"/>
    </source>
</evidence>
<organism evidence="3 4">
    <name type="scientific">Mycolicibacter acidiphilus</name>
    <dbReference type="NCBI Taxonomy" id="2835306"/>
    <lineage>
        <taxon>Bacteria</taxon>
        <taxon>Bacillati</taxon>
        <taxon>Actinomycetota</taxon>
        <taxon>Actinomycetes</taxon>
        <taxon>Mycobacteriales</taxon>
        <taxon>Mycobacteriaceae</taxon>
        <taxon>Mycolicibacter</taxon>
    </lineage>
</organism>
<feature type="transmembrane region" description="Helical" evidence="2">
    <location>
        <begin position="14"/>
        <end position="37"/>
    </location>
</feature>
<evidence type="ECO:0000256" key="2">
    <source>
        <dbReference type="SAM" id="Phobius"/>
    </source>
</evidence>
<protein>
    <recommendedName>
        <fullName evidence="5">F5/8 type C domain-containing protein</fullName>
    </recommendedName>
</protein>
<name>A0ABS5RNN4_9MYCO</name>
<feature type="compositionally biased region" description="Low complexity" evidence="1">
    <location>
        <begin position="211"/>
        <end position="221"/>
    </location>
</feature>
<keyword evidence="4" id="KW-1185">Reference proteome</keyword>
<gene>
    <name evidence="3" type="ORF">KIH27_20275</name>
</gene>
<keyword evidence="2" id="KW-1133">Transmembrane helix</keyword>
<dbReference type="EMBL" id="JAHCLR010000066">
    <property type="protein sequence ID" value="MBS9535923.1"/>
    <property type="molecule type" value="Genomic_DNA"/>
</dbReference>
<keyword evidence="2" id="KW-0472">Membrane</keyword>
<keyword evidence="2" id="KW-0812">Transmembrane</keyword>